<feature type="transmembrane region" description="Helical" evidence="7">
    <location>
        <begin position="23"/>
        <end position="41"/>
    </location>
</feature>
<accession>A0A5C1EA15</accession>
<evidence type="ECO:0000256" key="5">
    <source>
        <dbReference type="ARBA" id="ARBA00023136"/>
    </source>
</evidence>
<feature type="domain" description="Multidrug resistance protein MdtA-like beta-barrel" evidence="10">
    <location>
        <begin position="245"/>
        <end position="331"/>
    </location>
</feature>
<comment type="subcellular location">
    <subcellularLocation>
        <location evidence="1">Cell membrane</location>
    </subcellularLocation>
</comment>
<dbReference type="Gene3D" id="1.10.287.470">
    <property type="entry name" value="Helix hairpin bin"/>
    <property type="match status" value="1"/>
</dbReference>
<evidence type="ECO:0000256" key="7">
    <source>
        <dbReference type="SAM" id="Phobius"/>
    </source>
</evidence>
<evidence type="ECO:0000259" key="10">
    <source>
        <dbReference type="Pfam" id="PF25944"/>
    </source>
</evidence>
<dbReference type="InterPro" id="IPR058637">
    <property type="entry name" value="YknX-like_C"/>
</dbReference>
<dbReference type="GO" id="GO:0030313">
    <property type="term" value="C:cell envelope"/>
    <property type="evidence" value="ECO:0007669"/>
    <property type="project" value="UniProtKB-SubCell"/>
</dbReference>
<dbReference type="PANTHER" id="PTHR30469">
    <property type="entry name" value="MULTIDRUG RESISTANCE PROTEIN MDTA"/>
    <property type="match status" value="1"/>
</dbReference>
<dbReference type="Pfam" id="PF25917">
    <property type="entry name" value="BSH_RND"/>
    <property type="match status" value="1"/>
</dbReference>
<dbReference type="NCBIfam" id="TIGR01730">
    <property type="entry name" value="RND_mfp"/>
    <property type="match status" value="1"/>
</dbReference>
<keyword evidence="4" id="KW-0997">Cell inner membrane</keyword>
<dbReference type="Pfam" id="PF25944">
    <property type="entry name" value="Beta-barrel_RND"/>
    <property type="match status" value="1"/>
</dbReference>
<dbReference type="EMBL" id="CP022579">
    <property type="protein sequence ID" value="QEL65118.1"/>
    <property type="molecule type" value="Genomic_DNA"/>
</dbReference>
<evidence type="ECO:0000256" key="2">
    <source>
        <dbReference type="ARBA" id="ARBA00009477"/>
    </source>
</evidence>
<feature type="compositionally biased region" description="Gly residues" evidence="6">
    <location>
        <begin position="49"/>
        <end position="67"/>
    </location>
</feature>
<dbReference type="InterPro" id="IPR058625">
    <property type="entry name" value="MdtA-like_BSH"/>
</dbReference>
<name>A0A5C1EA15_9RHOO</name>
<keyword evidence="13" id="KW-1185">Reference proteome</keyword>
<comment type="similarity">
    <text evidence="2">Belongs to the membrane fusion protein (MFP) (TC 8.A.1) family.</text>
</comment>
<organism evidence="12 13">
    <name type="scientific">Oryzomicrobium terrae</name>
    <dbReference type="NCBI Taxonomy" id="1735038"/>
    <lineage>
        <taxon>Bacteria</taxon>
        <taxon>Pseudomonadati</taxon>
        <taxon>Pseudomonadota</taxon>
        <taxon>Betaproteobacteria</taxon>
        <taxon>Rhodocyclales</taxon>
        <taxon>Rhodocyclaceae</taxon>
        <taxon>Oryzomicrobium</taxon>
    </lineage>
</organism>
<protein>
    <submittedName>
        <fullName evidence="12">Membrane fusion protein, multidrug efflux system</fullName>
    </submittedName>
</protein>
<evidence type="ECO:0000256" key="6">
    <source>
        <dbReference type="SAM" id="MobiDB-lite"/>
    </source>
</evidence>
<evidence type="ECO:0000256" key="3">
    <source>
        <dbReference type="ARBA" id="ARBA00022475"/>
    </source>
</evidence>
<keyword evidence="3" id="KW-1003">Cell membrane</keyword>
<dbReference type="Gene3D" id="2.40.50.100">
    <property type="match status" value="1"/>
</dbReference>
<feature type="domain" description="Multidrug resistance protein MdtA-like alpha-helical hairpin" evidence="8">
    <location>
        <begin position="138"/>
        <end position="208"/>
    </location>
</feature>
<dbReference type="Proteomes" id="UP000323671">
    <property type="component" value="Chromosome"/>
</dbReference>
<dbReference type="InterPro" id="IPR006143">
    <property type="entry name" value="RND_pump_MFP"/>
</dbReference>
<keyword evidence="7" id="KW-1133">Transmembrane helix</keyword>
<dbReference type="InterPro" id="IPR058626">
    <property type="entry name" value="MdtA-like_b-barrel"/>
</dbReference>
<dbReference type="Pfam" id="PF25989">
    <property type="entry name" value="YknX_C"/>
    <property type="match status" value="1"/>
</dbReference>
<evidence type="ECO:0000256" key="4">
    <source>
        <dbReference type="ARBA" id="ARBA00022519"/>
    </source>
</evidence>
<evidence type="ECO:0000313" key="13">
    <source>
        <dbReference type="Proteomes" id="UP000323671"/>
    </source>
</evidence>
<dbReference type="SUPFAM" id="SSF111369">
    <property type="entry name" value="HlyD-like secretion proteins"/>
    <property type="match status" value="1"/>
</dbReference>
<feature type="region of interest" description="Disordered" evidence="6">
    <location>
        <begin position="49"/>
        <end position="74"/>
    </location>
</feature>
<evidence type="ECO:0000259" key="9">
    <source>
        <dbReference type="Pfam" id="PF25917"/>
    </source>
</evidence>
<dbReference type="AlphaFoldDB" id="A0A5C1EA15"/>
<evidence type="ECO:0000256" key="1">
    <source>
        <dbReference type="ARBA" id="ARBA00004236"/>
    </source>
</evidence>
<feature type="domain" description="YknX-like C-terminal permuted SH3-like" evidence="11">
    <location>
        <begin position="338"/>
        <end position="406"/>
    </location>
</feature>
<keyword evidence="5 7" id="KW-0472">Membrane</keyword>
<proteinExistence type="inferred from homology"/>
<feature type="region of interest" description="Disordered" evidence="6">
    <location>
        <begin position="409"/>
        <end position="438"/>
    </location>
</feature>
<sequence length="438" mass="46363">MTTRLDDRRAAVRTFFTQGRRRWMLAGALVAAAAGVAYWQYGPSGPGLPGSGSGAPGGMRAPGGPGMNGRPTPVQAKAVRSGELRVFLTALGTVTPVNSVTVRSRVDGELLKFHFQEGQMVKAGALLAEIDPRAYQVQLTQAEGQLAKDQALLANARIDLARYQTLLEQDSIAKQQVDTQAALVRQYAGTVKSDEGQVANARLQLSYTRITAPVSGRVGLRQVTPGNIVHASDATGLVIINQIQPIQALFALPEDNLPAVQKALRSGSTVLVEAWDRAQKNKLATGRLLTLDNQIDTTTGTVKLKAEFANDGKDGTEELFPNQFVNIRLLAETRPDALLLPTAAVLRGSQGTFVFIVRDDGTVTPRPVKLGPVDGEVVAVESGLTAGDKVVVDGTDRLRDGAKVEVVEPTIPAAKKSGGPRKGEQRRGGPGGGRPPAP</sequence>
<evidence type="ECO:0000259" key="11">
    <source>
        <dbReference type="Pfam" id="PF25989"/>
    </source>
</evidence>
<evidence type="ECO:0000313" key="12">
    <source>
        <dbReference type="EMBL" id="QEL65118.1"/>
    </source>
</evidence>
<gene>
    <name evidence="12" type="primary">mdtA</name>
    <name evidence="12" type="ORF">OTERR_16420</name>
</gene>
<dbReference type="PANTHER" id="PTHR30469:SF12">
    <property type="entry name" value="MULTIDRUG RESISTANCE PROTEIN MDTA"/>
    <property type="match status" value="1"/>
</dbReference>
<reference evidence="12 13" key="1">
    <citation type="submission" date="2017-07" db="EMBL/GenBank/DDBJ databases">
        <title>Complete genome sequence of Oryzomicrobium terrae TPP412.</title>
        <authorList>
            <person name="Chiu L.-W."/>
            <person name="Lo K.-J."/>
            <person name="Tsai Y.-M."/>
            <person name="Lin S.-S."/>
            <person name="Kuo C.-H."/>
            <person name="Liu C.-T."/>
        </authorList>
    </citation>
    <scope>NUCLEOTIDE SEQUENCE [LARGE SCALE GENOMIC DNA]</scope>
    <source>
        <strain evidence="12 13">TPP412</strain>
    </source>
</reference>
<dbReference type="RefSeq" id="WP_149425458.1">
    <property type="nucleotide sequence ID" value="NZ_CP022579.1"/>
</dbReference>
<evidence type="ECO:0000259" key="8">
    <source>
        <dbReference type="Pfam" id="PF25876"/>
    </source>
</evidence>
<dbReference type="Gene3D" id="2.40.30.170">
    <property type="match status" value="1"/>
</dbReference>
<dbReference type="GO" id="GO:1990281">
    <property type="term" value="C:efflux pump complex"/>
    <property type="evidence" value="ECO:0007669"/>
    <property type="project" value="TreeGrafter"/>
</dbReference>
<dbReference type="NCBIfam" id="NF008589">
    <property type="entry name" value="PRK11556.1"/>
    <property type="match status" value="1"/>
</dbReference>
<dbReference type="FunFam" id="2.40.420.20:FF:000001">
    <property type="entry name" value="Efflux RND transporter periplasmic adaptor subunit"/>
    <property type="match status" value="1"/>
</dbReference>
<dbReference type="Gene3D" id="2.40.420.20">
    <property type="match status" value="1"/>
</dbReference>
<dbReference type="GO" id="GO:0015562">
    <property type="term" value="F:efflux transmembrane transporter activity"/>
    <property type="evidence" value="ECO:0007669"/>
    <property type="project" value="TreeGrafter"/>
</dbReference>
<feature type="domain" description="Multidrug resistance protein MdtA-like barrel-sandwich hybrid" evidence="9">
    <location>
        <begin position="98"/>
        <end position="240"/>
    </location>
</feature>
<keyword evidence="7" id="KW-0812">Transmembrane</keyword>
<dbReference type="KEGG" id="otr:OTERR_16420"/>
<dbReference type="InterPro" id="IPR058624">
    <property type="entry name" value="MdtA-like_HH"/>
</dbReference>
<dbReference type="Pfam" id="PF25876">
    <property type="entry name" value="HH_MFP_RND"/>
    <property type="match status" value="1"/>
</dbReference>